<reference evidence="2" key="2">
    <citation type="submission" date="2021-10" db="EMBL/GenBank/DDBJ databases">
        <title>Phylogenomics reveals ancestral predisposition of the termite-cultivated fungus Termitomyces towards a domesticated lifestyle.</title>
        <authorList>
            <person name="Auxier B."/>
            <person name="Grum-Grzhimaylo A."/>
            <person name="Cardenas M.E."/>
            <person name="Lodge J.D."/>
            <person name="Laessoe T."/>
            <person name="Pedersen O."/>
            <person name="Smith M.E."/>
            <person name="Kuyper T.W."/>
            <person name="Franco-Molano E.A."/>
            <person name="Baroni T.J."/>
            <person name="Aanen D.K."/>
        </authorList>
    </citation>
    <scope>NUCLEOTIDE SEQUENCE</scope>
    <source>
        <strain evidence="2">AP01</strain>
        <tissue evidence="2">Mycelium</tissue>
    </source>
</reference>
<feature type="region of interest" description="Disordered" evidence="1">
    <location>
        <begin position="218"/>
        <end position="243"/>
    </location>
</feature>
<protein>
    <submittedName>
        <fullName evidence="2">Uncharacterized protein</fullName>
    </submittedName>
</protein>
<reference evidence="2" key="1">
    <citation type="submission" date="2020-07" db="EMBL/GenBank/DDBJ databases">
        <authorList>
            <person name="Nieuwenhuis M."/>
            <person name="Van De Peppel L.J.J."/>
        </authorList>
    </citation>
    <scope>NUCLEOTIDE SEQUENCE</scope>
    <source>
        <strain evidence="2">AP01</strain>
        <tissue evidence="2">Mycelium</tissue>
    </source>
</reference>
<organism evidence="2 3">
    <name type="scientific">Asterophora parasitica</name>
    <dbReference type="NCBI Taxonomy" id="117018"/>
    <lineage>
        <taxon>Eukaryota</taxon>
        <taxon>Fungi</taxon>
        <taxon>Dikarya</taxon>
        <taxon>Basidiomycota</taxon>
        <taxon>Agaricomycotina</taxon>
        <taxon>Agaricomycetes</taxon>
        <taxon>Agaricomycetidae</taxon>
        <taxon>Agaricales</taxon>
        <taxon>Tricholomatineae</taxon>
        <taxon>Lyophyllaceae</taxon>
        <taxon>Asterophora</taxon>
    </lineage>
</organism>
<feature type="compositionally biased region" description="Low complexity" evidence="1">
    <location>
        <begin position="162"/>
        <end position="176"/>
    </location>
</feature>
<dbReference type="EMBL" id="JABCKV010000086">
    <property type="protein sequence ID" value="KAG5644008.1"/>
    <property type="molecule type" value="Genomic_DNA"/>
</dbReference>
<name>A0A9P7KB11_9AGAR</name>
<accession>A0A9P7KB11</accession>
<gene>
    <name evidence="2" type="ORF">DXG03_009223</name>
</gene>
<sequence length="243" mass="25871">MLLAGDVFMGANALVRGPLAANGSRPSTKANPLLTVSRTTPRRLGGCTAPRRVCRIRTFGATGTYIGRQYIFVSLPTLTLHSTSPPGNANARRALTLADYSQRGDDSGSAHQMRRITVSPSSNSDSDAYTDDNSIDEVEATLNDLEDEFDDTEQTLTERSHSSTSGPSYTSESRSYTGTYTKTGYTGSSSFVSLPTLTLHSTQTPPLGNLNARLSKITERTEESSCPNSGAFSASGTMPVPDA</sequence>
<dbReference type="Proteomes" id="UP000775547">
    <property type="component" value="Unassembled WGS sequence"/>
</dbReference>
<proteinExistence type="predicted"/>
<feature type="region of interest" description="Disordered" evidence="1">
    <location>
        <begin position="152"/>
        <end position="176"/>
    </location>
</feature>
<dbReference type="AlphaFoldDB" id="A0A9P7KB11"/>
<evidence type="ECO:0000313" key="3">
    <source>
        <dbReference type="Proteomes" id="UP000775547"/>
    </source>
</evidence>
<feature type="compositionally biased region" description="Polar residues" evidence="1">
    <location>
        <begin position="118"/>
        <end position="127"/>
    </location>
</feature>
<evidence type="ECO:0000256" key="1">
    <source>
        <dbReference type="SAM" id="MobiDB-lite"/>
    </source>
</evidence>
<dbReference type="OrthoDB" id="3070203at2759"/>
<feature type="region of interest" description="Disordered" evidence="1">
    <location>
        <begin position="101"/>
        <end position="132"/>
    </location>
</feature>
<keyword evidence="3" id="KW-1185">Reference proteome</keyword>
<feature type="compositionally biased region" description="Polar residues" evidence="1">
    <location>
        <begin position="224"/>
        <end position="236"/>
    </location>
</feature>
<comment type="caution">
    <text evidence="2">The sequence shown here is derived from an EMBL/GenBank/DDBJ whole genome shotgun (WGS) entry which is preliminary data.</text>
</comment>
<evidence type="ECO:0000313" key="2">
    <source>
        <dbReference type="EMBL" id="KAG5644008.1"/>
    </source>
</evidence>